<gene>
    <name evidence="2" type="ORF">LMG26841_03467</name>
</gene>
<dbReference type="AlphaFoldDB" id="A0A6S7DIP5"/>
<feature type="compositionally biased region" description="Basic and acidic residues" evidence="1">
    <location>
        <begin position="1"/>
        <end position="11"/>
    </location>
</feature>
<evidence type="ECO:0000256" key="1">
    <source>
        <dbReference type="SAM" id="MobiDB-lite"/>
    </source>
</evidence>
<organism evidence="2 3">
    <name type="scientific">Achromobacter dolens</name>
    <dbReference type="NCBI Taxonomy" id="1287738"/>
    <lineage>
        <taxon>Bacteria</taxon>
        <taxon>Pseudomonadati</taxon>
        <taxon>Pseudomonadota</taxon>
        <taxon>Betaproteobacteria</taxon>
        <taxon>Burkholderiales</taxon>
        <taxon>Alcaligenaceae</taxon>
        <taxon>Achromobacter</taxon>
    </lineage>
</organism>
<dbReference type="GeneID" id="94357016"/>
<evidence type="ECO:0000313" key="3">
    <source>
        <dbReference type="Proteomes" id="UP000494272"/>
    </source>
</evidence>
<name>A0A6S7DIP5_9BURK</name>
<reference evidence="2 3" key="1">
    <citation type="submission" date="2020-04" db="EMBL/GenBank/DDBJ databases">
        <authorList>
            <person name="De Canck E."/>
        </authorList>
    </citation>
    <scope>NUCLEOTIDE SEQUENCE [LARGE SCALE GENOMIC DNA]</scope>
    <source>
        <strain evidence="2 3">LMG 26841</strain>
    </source>
</reference>
<dbReference type="RefSeq" id="WP_116793083.1">
    <property type="nucleotide sequence ID" value="NZ_CADIKW010000007.1"/>
</dbReference>
<protein>
    <submittedName>
        <fullName evidence="2">Uncharacterized protein</fullName>
    </submittedName>
</protein>
<feature type="compositionally biased region" description="Basic and acidic residues" evidence="1">
    <location>
        <begin position="65"/>
        <end position="77"/>
    </location>
</feature>
<keyword evidence="3" id="KW-1185">Reference proteome</keyword>
<evidence type="ECO:0000313" key="2">
    <source>
        <dbReference type="EMBL" id="CAB3881218.1"/>
    </source>
</evidence>
<feature type="compositionally biased region" description="Basic and acidic residues" evidence="1">
    <location>
        <begin position="33"/>
        <end position="57"/>
    </location>
</feature>
<sequence>MDQSPNRDPRKPVQPAPEPSDEDQVDIASDVQRGLEKANNKSESDRQTPPDGHKATEFDGSPNPRADEGARVFKPADDTPAVMPKRQGPKNPE</sequence>
<proteinExistence type="predicted"/>
<feature type="region of interest" description="Disordered" evidence="1">
    <location>
        <begin position="1"/>
        <end position="93"/>
    </location>
</feature>
<dbReference type="EMBL" id="CADIKW010000007">
    <property type="protein sequence ID" value="CAB3881218.1"/>
    <property type="molecule type" value="Genomic_DNA"/>
</dbReference>
<accession>A0A6S7DIP5</accession>
<dbReference type="Proteomes" id="UP000494272">
    <property type="component" value="Unassembled WGS sequence"/>
</dbReference>